<dbReference type="Proteomes" id="UP000178656">
    <property type="component" value="Unassembled WGS sequence"/>
</dbReference>
<feature type="transmembrane region" description="Helical" evidence="5">
    <location>
        <begin position="100"/>
        <end position="122"/>
    </location>
</feature>
<accession>A0A1F5T9S8</accession>
<dbReference type="GO" id="GO:0009403">
    <property type="term" value="P:toxin biosynthetic process"/>
    <property type="evidence" value="ECO:0007669"/>
    <property type="project" value="InterPro"/>
</dbReference>
<dbReference type="Pfam" id="PF02674">
    <property type="entry name" value="Colicin_V"/>
    <property type="match status" value="1"/>
</dbReference>
<evidence type="ECO:0000256" key="1">
    <source>
        <dbReference type="ARBA" id="ARBA00004141"/>
    </source>
</evidence>
<evidence type="ECO:0000256" key="4">
    <source>
        <dbReference type="ARBA" id="ARBA00023136"/>
    </source>
</evidence>
<dbReference type="EMBL" id="MFGM01000045">
    <property type="protein sequence ID" value="OGF35685.1"/>
    <property type="molecule type" value="Genomic_DNA"/>
</dbReference>
<comment type="caution">
    <text evidence="6">The sequence shown here is derived from an EMBL/GenBank/DDBJ whole genome shotgun (WGS) entry which is preliminary data.</text>
</comment>
<comment type="subcellular location">
    <subcellularLocation>
        <location evidence="1">Membrane</location>
        <topology evidence="1">Multi-pass membrane protein</topology>
    </subcellularLocation>
</comment>
<evidence type="ECO:0000256" key="5">
    <source>
        <dbReference type="SAM" id="Phobius"/>
    </source>
</evidence>
<evidence type="ECO:0000313" key="7">
    <source>
        <dbReference type="Proteomes" id="UP000178656"/>
    </source>
</evidence>
<feature type="transmembrane region" description="Helical" evidence="5">
    <location>
        <begin position="134"/>
        <end position="154"/>
    </location>
</feature>
<dbReference type="PANTHER" id="PTHR37306">
    <property type="entry name" value="COLICIN V PRODUCTION PROTEIN"/>
    <property type="match status" value="1"/>
</dbReference>
<dbReference type="GO" id="GO:0016020">
    <property type="term" value="C:membrane"/>
    <property type="evidence" value="ECO:0007669"/>
    <property type="project" value="UniProtKB-SubCell"/>
</dbReference>
<proteinExistence type="predicted"/>
<gene>
    <name evidence="6" type="ORF">A2482_04490</name>
</gene>
<evidence type="ECO:0000313" key="6">
    <source>
        <dbReference type="EMBL" id="OGF35685.1"/>
    </source>
</evidence>
<feature type="transmembrane region" description="Helical" evidence="5">
    <location>
        <begin position="31"/>
        <end position="48"/>
    </location>
</feature>
<dbReference type="AlphaFoldDB" id="A0A1F5T9S8"/>
<keyword evidence="3 5" id="KW-1133">Transmembrane helix</keyword>
<evidence type="ECO:0000256" key="2">
    <source>
        <dbReference type="ARBA" id="ARBA00022692"/>
    </source>
</evidence>
<evidence type="ECO:0008006" key="8">
    <source>
        <dbReference type="Google" id="ProtNLM"/>
    </source>
</evidence>
<feature type="transmembrane region" description="Helical" evidence="5">
    <location>
        <begin position="60"/>
        <end position="80"/>
    </location>
</feature>
<protein>
    <recommendedName>
        <fullName evidence="8">Colicin V production protein</fullName>
    </recommendedName>
</protein>
<evidence type="ECO:0000256" key="3">
    <source>
        <dbReference type="ARBA" id="ARBA00022989"/>
    </source>
</evidence>
<name>A0A1F5T9S8_9BACT</name>
<organism evidence="6 7">
    <name type="scientific">Candidatus Falkowbacteria bacterium RIFOXYC2_FULL_48_21</name>
    <dbReference type="NCBI Taxonomy" id="1798005"/>
    <lineage>
        <taxon>Bacteria</taxon>
        <taxon>Candidatus Falkowiibacteriota</taxon>
    </lineage>
</organism>
<sequence>MIIFDYILLAIIIILGLFGFKKGFIESLGSVLGIVVAALLASRFYPLLADRFGGSNMWNVIAFVIIFGLAVKIVGLLFWVVGKIFRIVTVLPFVSSFDRLLGLLLGLVEGIFVMAVILSFALKYPINEWIIWQMSNSVVAKTLLSIGNIFVPLFPEAVQKIKSFL</sequence>
<keyword evidence="2 5" id="KW-0812">Transmembrane</keyword>
<dbReference type="PANTHER" id="PTHR37306:SF1">
    <property type="entry name" value="COLICIN V PRODUCTION PROTEIN"/>
    <property type="match status" value="1"/>
</dbReference>
<reference evidence="6 7" key="1">
    <citation type="journal article" date="2016" name="Nat. Commun.">
        <title>Thousands of microbial genomes shed light on interconnected biogeochemical processes in an aquifer system.</title>
        <authorList>
            <person name="Anantharaman K."/>
            <person name="Brown C.T."/>
            <person name="Hug L.A."/>
            <person name="Sharon I."/>
            <person name="Castelle C.J."/>
            <person name="Probst A.J."/>
            <person name="Thomas B.C."/>
            <person name="Singh A."/>
            <person name="Wilkins M.J."/>
            <person name="Karaoz U."/>
            <person name="Brodie E.L."/>
            <person name="Williams K.H."/>
            <person name="Hubbard S.S."/>
            <person name="Banfield J.F."/>
        </authorList>
    </citation>
    <scope>NUCLEOTIDE SEQUENCE [LARGE SCALE GENOMIC DNA]</scope>
</reference>
<feature type="transmembrane region" description="Helical" evidence="5">
    <location>
        <begin position="6"/>
        <end position="24"/>
    </location>
</feature>
<keyword evidence="4 5" id="KW-0472">Membrane</keyword>
<dbReference type="InterPro" id="IPR003825">
    <property type="entry name" value="Colicin-V_CvpA"/>
</dbReference>